<comment type="caution">
    <text evidence="1">The sequence shown here is derived from an EMBL/GenBank/DDBJ whole genome shotgun (WGS) entry which is preliminary data.</text>
</comment>
<dbReference type="AlphaFoldDB" id="S0G1Y1"/>
<evidence type="ECO:0000313" key="1">
    <source>
        <dbReference type="EMBL" id="EMS77686.1"/>
    </source>
</evidence>
<dbReference type="InterPro" id="IPR045397">
    <property type="entry name" value="TumE-like"/>
</dbReference>
<dbReference type="Proteomes" id="UP000014216">
    <property type="component" value="Unassembled WGS sequence"/>
</dbReference>
<gene>
    <name evidence="1" type="ORF">Dpo_13c00840</name>
</gene>
<protein>
    <submittedName>
        <fullName evidence="1">Uncharacterized protein</fullName>
    </submittedName>
</protein>
<evidence type="ECO:0000313" key="2">
    <source>
        <dbReference type="Proteomes" id="UP000014216"/>
    </source>
</evidence>
<proteinExistence type="predicted"/>
<sequence>MEVFSLLDSSPIVLTYRIVDFKYWETGSYVKMQIVLIDNSVLHVREYNDEFERNYSFHWQNSQGAFLMRWDNAPHHRHLKTYPNHMHRNDLIEESDVITLKDVLKYITSCI</sequence>
<organism evidence="1 2">
    <name type="scientific">Desulfotignum phosphitoxidans DSM 13687</name>
    <dbReference type="NCBI Taxonomy" id="1286635"/>
    <lineage>
        <taxon>Bacteria</taxon>
        <taxon>Pseudomonadati</taxon>
        <taxon>Thermodesulfobacteriota</taxon>
        <taxon>Desulfobacteria</taxon>
        <taxon>Desulfobacterales</taxon>
        <taxon>Desulfobacteraceae</taxon>
        <taxon>Desulfotignum</taxon>
    </lineage>
</organism>
<dbReference type="EMBL" id="APJX01000013">
    <property type="protein sequence ID" value="EMS77686.1"/>
    <property type="molecule type" value="Genomic_DNA"/>
</dbReference>
<name>S0G1Y1_9BACT</name>
<reference evidence="1 2" key="1">
    <citation type="journal article" date="2013" name="Genome Announc.">
        <title>Draft Genome Sequence of Desulfotignum phosphitoxidans DSM 13687 Strain FiPS-3.</title>
        <authorList>
            <person name="Poehlein A."/>
            <person name="Daniel R."/>
            <person name="Simeonova D.D."/>
        </authorList>
    </citation>
    <scope>NUCLEOTIDE SEQUENCE [LARGE SCALE GENOMIC DNA]</scope>
    <source>
        <strain evidence="1 2">DSM 13687</strain>
    </source>
</reference>
<keyword evidence="2" id="KW-1185">Reference proteome</keyword>
<accession>S0G1Y1</accession>
<dbReference type="Pfam" id="PF20126">
    <property type="entry name" value="TumE"/>
    <property type="match status" value="1"/>
</dbReference>